<gene>
    <name evidence="6" type="ORF">BDA99DRAFT_420775</name>
</gene>
<keyword evidence="4" id="KW-0503">Monooxygenase</keyword>
<reference evidence="6" key="1">
    <citation type="journal article" date="2022" name="IScience">
        <title>Evolution of zygomycete secretomes and the origins of terrestrial fungal ecologies.</title>
        <authorList>
            <person name="Chang Y."/>
            <person name="Wang Y."/>
            <person name="Mondo S."/>
            <person name="Ahrendt S."/>
            <person name="Andreopoulos W."/>
            <person name="Barry K."/>
            <person name="Beard J."/>
            <person name="Benny G.L."/>
            <person name="Blankenship S."/>
            <person name="Bonito G."/>
            <person name="Cuomo C."/>
            <person name="Desiro A."/>
            <person name="Gervers K.A."/>
            <person name="Hundley H."/>
            <person name="Kuo A."/>
            <person name="LaButti K."/>
            <person name="Lang B.F."/>
            <person name="Lipzen A."/>
            <person name="O'Donnell K."/>
            <person name="Pangilinan J."/>
            <person name="Reynolds N."/>
            <person name="Sandor L."/>
            <person name="Smith M.E."/>
            <person name="Tsang A."/>
            <person name="Grigoriev I.V."/>
            <person name="Stajich J.E."/>
            <person name="Spatafora J.W."/>
        </authorList>
    </citation>
    <scope>NUCLEOTIDE SEQUENCE</scope>
    <source>
        <strain evidence="6">RSA 2281</strain>
    </source>
</reference>
<dbReference type="Pfam" id="PF01494">
    <property type="entry name" value="FAD_binding_3"/>
    <property type="match status" value="2"/>
</dbReference>
<dbReference type="PANTHER" id="PTHR47178">
    <property type="entry name" value="MONOOXYGENASE, FAD-BINDING"/>
    <property type="match status" value="1"/>
</dbReference>
<proteinExistence type="predicted"/>
<feature type="domain" description="FAD-binding" evidence="5">
    <location>
        <begin position="1"/>
        <end position="39"/>
    </location>
</feature>
<evidence type="ECO:0000313" key="6">
    <source>
        <dbReference type="EMBL" id="KAI9267896.1"/>
    </source>
</evidence>
<keyword evidence="3" id="KW-0560">Oxidoreductase</keyword>
<evidence type="ECO:0000256" key="1">
    <source>
        <dbReference type="ARBA" id="ARBA00022630"/>
    </source>
</evidence>
<dbReference type="InterPro" id="IPR036188">
    <property type="entry name" value="FAD/NAD-bd_sf"/>
</dbReference>
<protein>
    <recommendedName>
        <fullName evidence="5">FAD-binding domain-containing protein</fullName>
    </recommendedName>
</protein>
<name>A0AAD5K3B1_9FUNG</name>
<dbReference type="EMBL" id="JAIXMP010000009">
    <property type="protein sequence ID" value="KAI9267896.1"/>
    <property type="molecule type" value="Genomic_DNA"/>
</dbReference>
<dbReference type="GO" id="GO:0004497">
    <property type="term" value="F:monooxygenase activity"/>
    <property type="evidence" value="ECO:0007669"/>
    <property type="project" value="UniProtKB-KW"/>
</dbReference>
<dbReference type="SUPFAM" id="SSF51905">
    <property type="entry name" value="FAD/NAD(P)-binding domain"/>
    <property type="match status" value="1"/>
</dbReference>
<keyword evidence="2" id="KW-0274">FAD</keyword>
<dbReference type="Gene3D" id="3.50.50.60">
    <property type="entry name" value="FAD/NAD(P)-binding domain"/>
    <property type="match status" value="1"/>
</dbReference>
<dbReference type="PANTHER" id="PTHR47178:SF1">
    <property type="entry name" value="FAD-BINDING DOMAIN-CONTAINING PROTEIN-RELATED"/>
    <property type="match status" value="1"/>
</dbReference>
<keyword evidence="1" id="KW-0285">Flavoprotein</keyword>
<keyword evidence="7" id="KW-1185">Reference proteome</keyword>
<evidence type="ECO:0000256" key="2">
    <source>
        <dbReference type="ARBA" id="ARBA00022827"/>
    </source>
</evidence>
<evidence type="ECO:0000313" key="7">
    <source>
        <dbReference type="Proteomes" id="UP001209540"/>
    </source>
</evidence>
<dbReference type="GO" id="GO:0071949">
    <property type="term" value="F:FAD binding"/>
    <property type="evidence" value="ECO:0007669"/>
    <property type="project" value="InterPro"/>
</dbReference>
<feature type="domain" description="FAD-binding" evidence="5">
    <location>
        <begin position="115"/>
        <end position="374"/>
    </location>
</feature>
<sequence length="393" mass="43850">VLIVGAGLGGLALANVLKHQGVPFKIFERDSSPEDRTQGWSLSMHFCLFLLKSLMDPVKYATLGKKSAVDPANPSDNDFSLIDGNKGERIVKFGGIPGADVFRVNRKRFRAWLMEGIDVQWNKRIDHYTVDKDEDGVQVTFTDGTVEEGSILVGADGVNSQVCRQLIGTEAFDKTTTENPLNLLVSSYWINSEFRRNIVDTLAPAHMMAAASGSEEDEHSLGLFSSLVDVDLNQEKPFEMLWCLSNINEKEPRYDTDQERLKQAKEWATNAGFSGLLSRLIMETPEDTQVVRIQIRERSPHEKLDTLRDPVVLLGDALHTMTMYRGEGGNHAIQDSCLLGLELISMYKGEKTLQEALDAYYKESLPRGRKAVAESHEALNQMHSSKAQVLGMM</sequence>
<dbReference type="PRINTS" id="PR00420">
    <property type="entry name" value="RNGMNOXGNASE"/>
</dbReference>
<organism evidence="6 7">
    <name type="scientific">Phascolomyces articulosus</name>
    <dbReference type="NCBI Taxonomy" id="60185"/>
    <lineage>
        <taxon>Eukaryota</taxon>
        <taxon>Fungi</taxon>
        <taxon>Fungi incertae sedis</taxon>
        <taxon>Mucoromycota</taxon>
        <taxon>Mucoromycotina</taxon>
        <taxon>Mucoromycetes</taxon>
        <taxon>Mucorales</taxon>
        <taxon>Lichtheimiaceae</taxon>
        <taxon>Phascolomyces</taxon>
    </lineage>
</organism>
<evidence type="ECO:0000256" key="4">
    <source>
        <dbReference type="ARBA" id="ARBA00023033"/>
    </source>
</evidence>
<accession>A0AAD5K3B1</accession>
<comment type="caution">
    <text evidence="6">The sequence shown here is derived from an EMBL/GenBank/DDBJ whole genome shotgun (WGS) entry which is preliminary data.</text>
</comment>
<dbReference type="InterPro" id="IPR002938">
    <property type="entry name" value="FAD-bd"/>
</dbReference>
<feature type="non-terminal residue" evidence="6">
    <location>
        <position position="1"/>
    </location>
</feature>
<dbReference type="AlphaFoldDB" id="A0AAD5K3B1"/>
<dbReference type="Proteomes" id="UP001209540">
    <property type="component" value="Unassembled WGS sequence"/>
</dbReference>
<feature type="non-terminal residue" evidence="6">
    <location>
        <position position="393"/>
    </location>
</feature>
<reference evidence="6" key="2">
    <citation type="submission" date="2023-02" db="EMBL/GenBank/DDBJ databases">
        <authorList>
            <consortium name="DOE Joint Genome Institute"/>
            <person name="Mondo S.J."/>
            <person name="Chang Y."/>
            <person name="Wang Y."/>
            <person name="Ahrendt S."/>
            <person name="Andreopoulos W."/>
            <person name="Barry K."/>
            <person name="Beard J."/>
            <person name="Benny G.L."/>
            <person name="Blankenship S."/>
            <person name="Bonito G."/>
            <person name="Cuomo C."/>
            <person name="Desiro A."/>
            <person name="Gervers K.A."/>
            <person name="Hundley H."/>
            <person name="Kuo A."/>
            <person name="LaButti K."/>
            <person name="Lang B.F."/>
            <person name="Lipzen A."/>
            <person name="O'Donnell K."/>
            <person name="Pangilinan J."/>
            <person name="Reynolds N."/>
            <person name="Sandor L."/>
            <person name="Smith M.W."/>
            <person name="Tsang A."/>
            <person name="Grigoriev I.V."/>
            <person name="Stajich J.E."/>
            <person name="Spatafora J.W."/>
        </authorList>
    </citation>
    <scope>NUCLEOTIDE SEQUENCE</scope>
    <source>
        <strain evidence="6">RSA 2281</strain>
    </source>
</reference>
<evidence type="ECO:0000256" key="3">
    <source>
        <dbReference type="ARBA" id="ARBA00023002"/>
    </source>
</evidence>
<evidence type="ECO:0000259" key="5">
    <source>
        <dbReference type="Pfam" id="PF01494"/>
    </source>
</evidence>